<evidence type="ECO:0000313" key="5">
    <source>
        <dbReference type="EMBL" id="AHF14161.1"/>
    </source>
</evidence>
<dbReference type="CDD" id="cd04647">
    <property type="entry name" value="LbH_MAT_like"/>
    <property type="match status" value="1"/>
</dbReference>
<dbReference type="GO" id="GO:0005829">
    <property type="term" value="C:cytosol"/>
    <property type="evidence" value="ECO:0007669"/>
    <property type="project" value="TreeGrafter"/>
</dbReference>
<dbReference type="OrthoDB" id="9814490at2"/>
<dbReference type="EMBL" id="CP007035">
    <property type="protein sequence ID" value="AHF14161.1"/>
    <property type="molecule type" value="Genomic_DNA"/>
</dbReference>
<evidence type="ECO:0000256" key="4">
    <source>
        <dbReference type="ARBA" id="ARBA00023315"/>
    </source>
</evidence>
<dbReference type="InterPro" id="IPR018357">
    <property type="entry name" value="Hexapep_transf_CS"/>
</dbReference>
<proteinExistence type="inferred from homology"/>
<keyword evidence="4" id="KW-0012">Acyltransferase</keyword>
<dbReference type="Gene3D" id="2.160.10.10">
    <property type="entry name" value="Hexapeptide repeat proteins"/>
    <property type="match status" value="1"/>
</dbReference>
<keyword evidence="6" id="KW-1185">Reference proteome</keyword>
<dbReference type="STRING" id="929713.NIASO_01045"/>
<evidence type="ECO:0000256" key="2">
    <source>
        <dbReference type="ARBA" id="ARBA00022679"/>
    </source>
</evidence>
<dbReference type="InterPro" id="IPR011004">
    <property type="entry name" value="Trimer_LpxA-like_sf"/>
</dbReference>
<dbReference type="GO" id="GO:0008374">
    <property type="term" value="F:O-acyltransferase activity"/>
    <property type="evidence" value="ECO:0007669"/>
    <property type="project" value="TreeGrafter"/>
</dbReference>
<reference evidence="5 6" key="1">
    <citation type="submission" date="2013-12" db="EMBL/GenBank/DDBJ databases">
        <authorList>
            <consortium name="DOE Joint Genome Institute"/>
            <person name="Eisen J."/>
            <person name="Huntemann M."/>
            <person name="Han J."/>
            <person name="Chen A."/>
            <person name="Kyrpides N."/>
            <person name="Mavromatis K."/>
            <person name="Markowitz V."/>
            <person name="Palaniappan K."/>
            <person name="Ivanova N."/>
            <person name="Schaumberg A."/>
            <person name="Pati A."/>
            <person name="Liolios K."/>
            <person name="Nordberg H.P."/>
            <person name="Cantor M.N."/>
            <person name="Hua S.X."/>
            <person name="Woyke T."/>
        </authorList>
    </citation>
    <scope>NUCLEOTIDE SEQUENCE [LARGE SCALE GENOMIC DNA]</scope>
    <source>
        <strain evidence="6">DSM 19437</strain>
    </source>
</reference>
<dbReference type="eggNOG" id="COG0110">
    <property type="taxonomic scope" value="Bacteria"/>
</dbReference>
<name>W0EYL4_9BACT</name>
<evidence type="ECO:0000256" key="3">
    <source>
        <dbReference type="ARBA" id="ARBA00022737"/>
    </source>
</evidence>
<comment type="similarity">
    <text evidence="1">Belongs to the transferase hexapeptide repeat family.</text>
</comment>
<dbReference type="SUPFAM" id="SSF51161">
    <property type="entry name" value="Trimeric LpxA-like enzymes"/>
    <property type="match status" value="1"/>
</dbReference>
<keyword evidence="2 5" id="KW-0808">Transferase</keyword>
<sequence>MGLRSSILNNPSLKKKVYRLMMPKNDYRPRLWFRIFVIPFICKKGRGALIRKSVRLDLLPNNSCSIGDRTIIEDFSIINNTVGAVRIGSNSIIGLSNVVIGPVTVGNNVLFAQHVVLSGLNHNFQDVTIAPVQQGITTGEIIVEDDVWIGANATITAGIRIGRHAVIGAGSVVTKDVPPYSVVVGNPGKIIKQYNREENTWKKYAENSRQITNR</sequence>
<accession>W0EYL4</accession>
<dbReference type="InterPro" id="IPR051159">
    <property type="entry name" value="Hexapeptide_acetyltransf"/>
</dbReference>
<dbReference type="Pfam" id="PF14602">
    <property type="entry name" value="Hexapep_2"/>
    <property type="match status" value="2"/>
</dbReference>
<dbReference type="InterPro" id="IPR001451">
    <property type="entry name" value="Hexapep"/>
</dbReference>
<dbReference type="PANTHER" id="PTHR23416">
    <property type="entry name" value="SIALIC ACID SYNTHASE-RELATED"/>
    <property type="match status" value="1"/>
</dbReference>
<dbReference type="PANTHER" id="PTHR23416:SF23">
    <property type="entry name" value="ACETYLTRANSFERASE C18B11.09C-RELATED"/>
    <property type="match status" value="1"/>
</dbReference>
<dbReference type="KEGG" id="nso:NIASO_01045"/>
<evidence type="ECO:0000256" key="1">
    <source>
        <dbReference type="ARBA" id="ARBA00007274"/>
    </source>
</evidence>
<dbReference type="HOGENOM" id="CLU_051638_7_0_10"/>
<evidence type="ECO:0000313" key="6">
    <source>
        <dbReference type="Proteomes" id="UP000003586"/>
    </source>
</evidence>
<keyword evidence="3" id="KW-0677">Repeat</keyword>
<organism evidence="5 6">
    <name type="scientific">Niabella soli DSM 19437</name>
    <dbReference type="NCBI Taxonomy" id="929713"/>
    <lineage>
        <taxon>Bacteria</taxon>
        <taxon>Pseudomonadati</taxon>
        <taxon>Bacteroidota</taxon>
        <taxon>Chitinophagia</taxon>
        <taxon>Chitinophagales</taxon>
        <taxon>Chitinophagaceae</taxon>
        <taxon>Niabella</taxon>
    </lineage>
</organism>
<gene>
    <name evidence="5" type="ORF">NIASO_01045</name>
</gene>
<dbReference type="Proteomes" id="UP000003586">
    <property type="component" value="Chromosome"/>
</dbReference>
<dbReference type="PROSITE" id="PS00101">
    <property type="entry name" value="HEXAPEP_TRANSFERASES"/>
    <property type="match status" value="1"/>
</dbReference>
<protein>
    <submittedName>
        <fullName evidence="5">Acetyl transferase</fullName>
    </submittedName>
</protein>
<dbReference type="AlphaFoldDB" id="W0EYL4"/>